<reference evidence="1" key="1">
    <citation type="submission" date="2014-11" db="EMBL/GenBank/DDBJ databases">
        <authorList>
            <person name="Amaro Gonzalez C."/>
        </authorList>
    </citation>
    <scope>NUCLEOTIDE SEQUENCE</scope>
</reference>
<accession>A0A0E9XEX9</accession>
<protein>
    <submittedName>
        <fullName evidence="1">Uncharacterized protein</fullName>
    </submittedName>
</protein>
<name>A0A0E9XEX9_ANGAN</name>
<proteinExistence type="predicted"/>
<sequence length="33" mass="3920">MCWGTQPRQQILCHCPNSYGRNCKIQLCHMKIK</sequence>
<dbReference type="AlphaFoldDB" id="A0A0E9XEX9"/>
<dbReference type="EMBL" id="GBXM01008182">
    <property type="protein sequence ID" value="JAI00396.1"/>
    <property type="molecule type" value="Transcribed_RNA"/>
</dbReference>
<evidence type="ECO:0000313" key="1">
    <source>
        <dbReference type="EMBL" id="JAI00396.1"/>
    </source>
</evidence>
<reference evidence="1" key="2">
    <citation type="journal article" date="2015" name="Fish Shellfish Immunol.">
        <title>Early steps in the European eel (Anguilla anguilla)-Vibrio vulnificus interaction in the gills: Role of the RtxA13 toxin.</title>
        <authorList>
            <person name="Callol A."/>
            <person name="Pajuelo D."/>
            <person name="Ebbesson L."/>
            <person name="Teles M."/>
            <person name="MacKenzie S."/>
            <person name="Amaro C."/>
        </authorList>
    </citation>
    <scope>NUCLEOTIDE SEQUENCE</scope>
</reference>
<organism evidence="1">
    <name type="scientific">Anguilla anguilla</name>
    <name type="common">European freshwater eel</name>
    <name type="synonym">Muraena anguilla</name>
    <dbReference type="NCBI Taxonomy" id="7936"/>
    <lineage>
        <taxon>Eukaryota</taxon>
        <taxon>Metazoa</taxon>
        <taxon>Chordata</taxon>
        <taxon>Craniata</taxon>
        <taxon>Vertebrata</taxon>
        <taxon>Euteleostomi</taxon>
        <taxon>Actinopterygii</taxon>
        <taxon>Neopterygii</taxon>
        <taxon>Teleostei</taxon>
        <taxon>Anguilliformes</taxon>
        <taxon>Anguillidae</taxon>
        <taxon>Anguilla</taxon>
    </lineage>
</organism>